<feature type="compositionally biased region" description="Pro residues" evidence="2">
    <location>
        <begin position="10"/>
        <end position="25"/>
    </location>
</feature>
<protein>
    <submittedName>
        <fullName evidence="4">Peptidase family C78-domain-containing protein</fullName>
    </submittedName>
</protein>
<evidence type="ECO:0000256" key="2">
    <source>
        <dbReference type="SAM" id="MobiDB-lite"/>
    </source>
</evidence>
<keyword evidence="1" id="KW-0378">Hydrolase</keyword>
<gene>
    <name evidence="4" type="ORF">BCR43DRAFT_460386</name>
</gene>
<keyword evidence="5" id="KW-1185">Reference proteome</keyword>
<dbReference type="OrthoDB" id="288987at2759"/>
<dbReference type="Gene3D" id="3.90.70.130">
    <property type="match status" value="1"/>
</dbReference>
<dbReference type="Pfam" id="PF07910">
    <property type="entry name" value="Peptidase_C78"/>
    <property type="match status" value="1"/>
</dbReference>
<dbReference type="OMA" id="MFDPGRR"/>
<dbReference type="PANTHER" id="PTHR48153">
    <property type="entry name" value="UFM1-SPECIFIC PROTEASE 2"/>
    <property type="match status" value="1"/>
</dbReference>
<evidence type="ECO:0000313" key="5">
    <source>
        <dbReference type="Proteomes" id="UP000242180"/>
    </source>
</evidence>
<feature type="domain" description="UFSP1/2/DUB catalytic" evidence="3">
    <location>
        <begin position="124"/>
        <end position="305"/>
    </location>
</feature>
<dbReference type="Proteomes" id="UP000242180">
    <property type="component" value="Unassembled WGS sequence"/>
</dbReference>
<dbReference type="GO" id="GO:0019783">
    <property type="term" value="F:ubiquitin-like protein peptidase activity"/>
    <property type="evidence" value="ECO:0007669"/>
    <property type="project" value="TreeGrafter"/>
</dbReference>
<dbReference type="AlphaFoldDB" id="A0A1X2H7W1"/>
<dbReference type="EMBL" id="MCGN01000007">
    <property type="protein sequence ID" value="ORY94646.1"/>
    <property type="molecule type" value="Genomic_DNA"/>
</dbReference>
<name>A0A1X2H7W1_SYNRA</name>
<dbReference type="STRING" id="13706.A0A1X2H7W1"/>
<dbReference type="InterPro" id="IPR012462">
    <property type="entry name" value="UFSP1/2_DUB_cat"/>
</dbReference>
<reference evidence="4 5" key="1">
    <citation type="submission" date="2016-07" db="EMBL/GenBank/DDBJ databases">
        <title>Pervasive Adenine N6-methylation of Active Genes in Fungi.</title>
        <authorList>
            <consortium name="DOE Joint Genome Institute"/>
            <person name="Mondo S.J."/>
            <person name="Dannebaum R.O."/>
            <person name="Kuo R.C."/>
            <person name="Labutti K."/>
            <person name="Haridas S."/>
            <person name="Kuo A."/>
            <person name="Salamov A."/>
            <person name="Ahrendt S.R."/>
            <person name="Lipzen A."/>
            <person name="Sullivan W."/>
            <person name="Andreopoulos W.B."/>
            <person name="Clum A."/>
            <person name="Lindquist E."/>
            <person name="Daum C."/>
            <person name="Ramamoorthy G.K."/>
            <person name="Gryganskyi A."/>
            <person name="Culley D."/>
            <person name="Magnuson J.K."/>
            <person name="James T.Y."/>
            <person name="O'Malley M.A."/>
            <person name="Stajich J.E."/>
            <person name="Spatafora J.W."/>
            <person name="Visel A."/>
            <person name="Grigoriev I.V."/>
        </authorList>
    </citation>
    <scope>NUCLEOTIDE SEQUENCE [LARGE SCALE GENOMIC DNA]</scope>
    <source>
        <strain evidence="4 5">NRRL 2496</strain>
    </source>
</reference>
<dbReference type="InParanoid" id="A0A1X2H7W1"/>
<evidence type="ECO:0000256" key="1">
    <source>
        <dbReference type="ARBA" id="ARBA00022801"/>
    </source>
</evidence>
<evidence type="ECO:0000259" key="3">
    <source>
        <dbReference type="Pfam" id="PF07910"/>
    </source>
</evidence>
<accession>A0A1X2H7W1</accession>
<comment type="caution">
    <text evidence="4">The sequence shown here is derived from an EMBL/GenBank/DDBJ whole genome shotgun (WGS) entry which is preliminary data.</text>
</comment>
<feature type="region of interest" description="Disordered" evidence="2">
    <location>
        <begin position="1"/>
        <end position="80"/>
    </location>
</feature>
<organism evidence="4 5">
    <name type="scientific">Syncephalastrum racemosum</name>
    <name type="common">Filamentous fungus</name>
    <dbReference type="NCBI Taxonomy" id="13706"/>
    <lineage>
        <taxon>Eukaryota</taxon>
        <taxon>Fungi</taxon>
        <taxon>Fungi incertae sedis</taxon>
        <taxon>Mucoromycota</taxon>
        <taxon>Mucoromycotina</taxon>
        <taxon>Mucoromycetes</taxon>
        <taxon>Mucorales</taxon>
        <taxon>Syncephalastraceae</taxon>
        <taxon>Syncephalastrum</taxon>
    </lineage>
</organism>
<dbReference type="PANTHER" id="PTHR48153:SF4">
    <property type="entry name" value="UBIQUITIN CARBOXYL-TERMINAL HYDROLASE MUG105"/>
    <property type="match status" value="1"/>
</dbReference>
<feature type="compositionally biased region" description="Basic and acidic residues" evidence="2">
    <location>
        <begin position="45"/>
        <end position="69"/>
    </location>
</feature>
<sequence length="444" mass="50335">MTDSLSDPNTPRPLPYADSPDPPLHPDSIKQQTDPVNSTSSRRRSSADDPSRSLKRKEPAQNGNEEQHEHKRHQGTRVYARTKINTDQELWSLLTALKENSRTAGVIPRLEPHFTKLNRKGNTVAAYLCSPFTDHIATGFLDLGWGCGYRNCQMLMTFLQRKREAGELILKQVADISGLQLLLERAWQEGFDPQGAAQLDHHVYKTRKWIGTTEVYCMLTYLGIRSTILDFHRPSPNNTHDTMFDWIQSYFEDGKTHTKKNHVVHITDRPPLYLQHSGHSRTVIGIELLNDGKRNLIMFDPGRRMLRSYRNSTPPKTTAEDDMEESGLSSSATGDDDDDDDEVDEQENAQDNENEQPSAGDHSFASRLLARWTNHAPLPANLLRPFRVDAKTIAKNKQYQLLVLGQVTDERSQGGQLAWNPSKGFLLDEDERLAMKDVTSLQGL</sequence>
<evidence type="ECO:0000313" key="4">
    <source>
        <dbReference type="EMBL" id="ORY94646.1"/>
    </source>
</evidence>
<proteinExistence type="predicted"/>
<feature type="region of interest" description="Disordered" evidence="2">
    <location>
        <begin position="306"/>
        <end position="361"/>
    </location>
</feature>
<feature type="compositionally biased region" description="Acidic residues" evidence="2">
    <location>
        <begin position="334"/>
        <end position="354"/>
    </location>
</feature>